<comment type="caution">
    <text evidence="3">The sequence shown here is derived from an EMBL/GenBank/DDBJ whole genome shotgun (WGS) entry which is preliminary data.</text>
</comment>
<name>X1GDG0_9ZZZZ</name>
<dbReference type="PANTHER" id="PTHR43566">
    <property type="entry name" value="CONSERVED PROTEIN"/>
    <property type="match status" value="1"/>
</dbReference>
<dbReference type="InterPro" id="IPR025420">
    <property type="entry name" value="DUF4143"/>
</dbReference>
<evidence type="ECO:0008006" key="4">
    <source>
        <dbReference type="Google" id="ProtNLM"/>
    </source>
</evidence>
<feature type="non-terminal residue" evidence="3">
    <location>
        <position position="291"/>
    </location>
</feature>
<dbReference type="AlphaFoldDB" id="X1GDG0"/>
<evidence type="ECO:0000313" key="3">
    <source>
        <dbReference type="EMBL" id="GAH42855.1"/>
    </source>
</evidence>
<protein>
    <recommendedName>
        <fullName evidence="4">ATPase</fullName>
    </recommendedName>
</protein>
<gene>
    <name evidence="3" type="ORF">S03H2_11570</name>
</gene>
<evidence type="ECO:0000259" key="2">
    <source>
        <dbReference type="Pfam" id="PF13635"/>
    </source>
</evidence>
<dbReference type="InterPro" id="IPR041682">
    <property type="entry name" value="AAA_14"/>
</dbReference>
<organism evidence="3">
    <name type="scientific">marine sediment metagenome</name>
    <dbReference type="NCBI Taxonomy" id="412755"/>
    <lineage>
        <taxon>unclassified sequences</taxon>
        <taxon>metagenomes</taxon>
        <taxon>ecological metagenomes</taxon>
    </lineage>
</organism>
<feature type="domain" description="AAA" evidence="1">
    <location>
        <begin position="25"/>
        <end position="91"/>
    </location>
</feature>
<dbReference type="Pfam" id="PF13635">
    <property type="entry name" value="DUF4143"/>
    <property type="match status" value="1"/>
</dbReference>
<dbReference type="SUPFAM" id="SSF52540">
    <property type="entry name" value="P-loop containing nucleoside triphosphate hydrolases"/>
    <property type="match status" value="1"/>
</dbReference>
<dbReference type="Pfam" id="PF13173">
    <property type="entry name" value="AAA_14"/>
    <property type="match status" value="1"/>
</dbReference>
<reference evidence="3" key="1">
    <citation type="journal article" date="2014" name="Front. Microbiol.">
        <title>High frequency of phylogenetically diverse reductive dehalogenase-homologous genes in deep subseafloor sedimentary metagenomes.</title>
        <authorList>
            <person name="Kawai M."/>
            <person name="Futagami T."/>
            <person name="Toyoda A."/>
            <person name="Takaki Y."/>
            <person name="Nishi S."/>
            <person name="Hori S."/>
            <person name="Arai W."/>
            <person name="Tsubouchi T."/>
            <person name="Morono Y."/>
            <person name="Uchiyama I."/>
            <person name="Ito T."/>
            <person name="Fujiyama A."/>
            <person name="Inagaki F."/>
            <person name="Takami H."/>
        </authorList>
    </citation>
    <scope>NUCLEOTIDE SEQUENCE</scope>
    <source>
        <strain evidence="3">Expedition CK06-06</strain>
    </source>
</reference>
<evidence type="ECO:0000259" key="1">
    <source>
        <dbReference type="Pfam" id="PF13173"/>
    </source>
</evidence>
<dbReference type="EMBL" id="BARU01005897">
    <property type="protein sequence ID" value="GAH42855.1"/>
    <property type="molecule type" value="Genomic_DNA"/>
</dbReference>
<feature type="domain" description="DUF4143" evidence="2">
    <location>
        <begin position="129"/>
        <end position="285"/>
    </location>
</feature>
<accession>X1GDG0</accession>
<sequence>MDLLEAELFNDLLANPQRLENFVPKDFNNWIIIDEVQRIPDLLNEVHRLIEKYKYKFILTGSSARKIKRKGPNLLAGRALTYSLHPLTVLELGKDFKLNHSLEFGQLPCVYTEPNPKSYLESYVKTYLEEEVRQEGLTRNLGAFTRFLEAASFSQGSILNISSIARDCAIERKVVENYFTILEDLLIAYRIPVFTKKAKRRLVTHPKFYFFDIGVYRTLRPIGPLDMPETVEGTAVETLLFQELNTINATLNLGYTVYYWRTSNNMEVDFVLYGDKGIRVFEVKRTGKVSN</sequence>
<proteinExistence type="predicted"/>
<dbReference type="PANTHER" id="PTHR43566:SF2">
    <property type="entry name" value="DUF4143 DOMAIN-CONTAINING PROTEIN"/>
    <property type="match status" value="1"/>
</dbReference>
<dbReference type="InterPro" id="IPR027417">
    <property type="entry name" value="P-loop_NTPase"/>
</dbReference>